<evidence type="ECO:0000313" key="3">
    <source>
        <dbReference type="EMBL" id="MBC9782890.1"/>
    </source>
</evidence>
<evidence type="ECO:0000256" key="2">
    <source>
        <dbReference type="ARBA" id="ARBA00022649"/>
    </source>
</evidence>
<dbReference type="Proteomes" id="UP000617402">
    <property type="component" value="Unassembled WGS sequence"/>
</dbReference>
<protein>
    <submittedName>
        <fullName evidence="3">Type II toxin-antitoxin system PemK/MazF family toxin</fullName>
    </submittedName>
</protein>
<comment type="caution">
    <text evidence="3">The sequence shown here is derived from an EMBL/GenBank/DDBJ whole genome shotgun (WGS) entry which is preliminary data.</text>
</comment>
<comment type="similarity">
    <text evidence="1">Belongs to the PemK/MazF family.</text>
</comment>
<name>A0ABR7SYW8_HELCL</name>
<keyword evidence="4" id="KW-1185">Reference proteome</keyword>
<dbReference type="Pfam" id="PF02452">
    <property type="entry name" value="PemK_toxin"/>
    <property type="match status" value="1"/>
</dbReference>
<evidence type="ECO:0000256" key="1">
    <source>
        <dbReference type="ARBA" id="ARBA00007521"/>
    </source>
</evidence>
<keyword evidence="2" id="KW-1277">Toxin-antitoxin system</keyword>
<proteinExistence type="inferred from homology"/>
<sequence>MEKKQFERYDVCYVNFPQDSSTAVTIFGVHRAVILSGGKYLYSVVPVTSLFDKTNNRKQLLDFDIVLLKEQYQDITVVKDSIIRLSQIKTVDKEFVIGKVGRLKEEDQIAVELNLVEMFGLSGVLNALMDLNWKFERVS</sequence>
<dbReference type="InterPro" id="IPR011067">
    <property type="entry name" value="Plasmid_toxin/cell-grow_inhib"/>
</dbReference>
<dbReference type="RefSeq" id="WP_188038094.1">
    <property type="nucleotide sequence ID" value="NZ_JACVHF010000001.1"/>
</dbReference>
<reference evidence="3 4" key="1">
    <citation type="submission" date="2020-07" db="EMBL/GenBank/DDBJ databases">
        <title>Draft whole-genome sequence of Heliobacterium chlorum DSM 3682, type strain.</title>
        <authorList>
            <person name="Kyndt J.A."/>
            <person name="Meyer T.E."/>
            <person name="Imhoff J.F."/>
        </authorList>
    </citation>
    <scope>NUCLEOTIDE SEQUENCE [LARGE SCALE GENOMIC DNA]</scope>
    <source>
        <strain evidence="3 4">DSM 3682</strain>
    </source>
</reference>
<dbReference type="EMBL" id="JACVHF010000001">
    <property type="protein sequence ID" value="MBC9782890.1"/>
    <property type="molecule type" value="Genomic_DNA"/>
</dbReference>
<gene>
    <name evidence="3" type="ORF">H1S01_00010</name>
</gene>
<evidence type="ECO:0000313" key="4">
    <source>
        <dbReference type="Proteomes" id="UP000617402"/>
    </source>
</evidence>
<dbReference type="Gene3D" id="2.30.30.110">
    <property type="match status" value="1"/>
</dbReference>
<dbReference type="SUPFAM" id="SSF50118">
    <property type="entry name" value="Cell growth inhibitor/plasmid maintenance toxic component"/>
    <property type="match status" value="1"/>
</dbReference>
<accession>A0ABR7SYW8</accession>
<organism evidence="3 4">
    <name type="scientific">Heliobacterium chlorum</name>
    <dbReference type="NCBI Taxonomy" id="2698"/>
    <lineage>
        <taxon>Bacteria</taxon>
        <taxon>Bacillati</taxon>
        <taxon>Bacillota</taxon>
        <taxon>Clostridia</taxon>
        <taxon>Eubacteriales</taxon>
        <taxon>Heliobacteriaceae</taxon>
        <taxon>Heliobacterium</taxon>
    </lineage>
</organism>
<dbReference type="InterPro" id="IPR003477">
    <property type="entry name" value="PemK-like"/>
</dbReference>